<evidence type="ECO:0000313" key="3">
    <source>
        <dbReference type="Proteomes" id="UP000304900"/>
    </source>
</evidence>
<protein>
    <submittedName>
        <fullName evidence="2">Glycosyltransferase</fullName>
    </submittedName>
</protein>
<keyword evidence="3" id="KW-1185">Reference proteome</keyword>
<dbReference type="RefSeq" id="WP_137338961.1">
    <property type="nucleotide sequence ID" value="NZ_SZVO01000002.1"/>
</dbReference>
<dbReference type="Pfam" id="PF00535">
    <property type="entry name" value="Glycos_transf_2"/>
    <property type="match status" value="1"/>
</dbReference>
<dbReference type="OrthoDB" id="9788101at2"/>
<gene>
    <name evidence="2" type="ORF">FDK13_05375</name>
</gene>
<dbReference type="EMBL" id="SZVO01000002">
    <property type="protein sequence ID" value="TKT93285.1"/>
    <property type="molecule type" value="Genomic_DNA"/>
</dbReference>
<dbReference type="AlphaFoldDB" id="A0A4U6D9G7"/>
<dbReference type="PANTHER" id="PTHR22916:SF65">
    <property type="entry name" value="SLR1065 PROTEIN"/>
    <property type="match status" value="1"/>
</dbReference>
<reference evidence="2 3" key="1">
    <citation type="submission" date="2019-05" db="EMBL/GenBank/DDBJ databases">
        <title>Dyadobacter AR-3-8 sp. nov., isolated from arctic soil.</title>
        <authorList>
            <person name="Chaudhary D.K."/>
        </authorList>
    </citation>
    <scope>NUCLEOTIDE SEQUENCE [LARGE SCALE GENOMIC DNA]</scope>
    <source>
        <strain evidence="2 3">AR-3-8</strain>
    </source>
</reference>
<evidence type="ECO:0000313" key="2">
    <source>
        <dbReference type="EMBL" id="TKT93285.1"/>
    </source>
</evidence>
<organism evidence="2 3">
    <name type="scientific">Dyadobacter frigoris</name>
    <dbReference type="NCBI Taxonomy" id="2576211"/>
    <lineage>
        <taxon>Bacteria</taxon>
        <taxon>Pseudomonadati</taxon>
        <taxon>Bacteroidota</taxon>
        <taxon>Cytophagia</taxon>
        <taxon>Cytophagales</taxon>
        <taxon>Spirosomataceae</taxon>
        <taxon>Dyadobacter</taxon>
    </lineage>
</organism>
<dbReference type="Proteomes" id="UP000304900">
    <property type="component" value="Unassembled WGS sequence"/>
</dbReference>
<dbReference type="InterPro" id="IPR029044">
    <property type="entry name" value="Nucleotide-diphossugar_trans"/>
</dbReference>
<dbReference type="GO" id="GO:0016758">
    <property type="term" value="F:hexosyltransferase activity"/>
    <property type="evidence" value="ECO:0007669"/>
    <property type="project" value="UniProtKB-ARBA"/>
</dbReference>
<dbReference type="PANTHER" id="PTHR22916">
    <property type="entry name" value="GLYCOSYLTRANSFERASE"/>
    <property type="match status" value="1"/>
</dbReference>
<dbReference type="Gene3D" id="3.90.550.10">
    <property type="entry name" value="Spore Coat Polysaccharide Biosynthesis Protein SpsA, Chain A"/>
    <property type="match status" value="1"/>
</dbReference>
<name>A0A4U6D9G7_9BACT</name>
<dbReference type="SUPFAM" id="SSF53448">
    <property type="entry name" value="Nucleotide-diphospho-sugar transferases"/>
    <property type="match status" value="1"/>
</dbReference>
<accession>A0A4U6D9G7</accession>
<dbReference type="CDD" id="cd06433">
    <property type="entry name" value="GT_2_WfgS_like"/>
    <property type="match status" value="1"/>
</dbReference>
<evidence type="ECO:0000259" key="1">
    <source>
        <dbReference type="Pfam" id="PF00535"/>
    </source>
</evidence>
<keyword evidence="2" id="KW-0808">Transferase</keyword>
<comment type="caution">
    <text evidence="2">The sequence shown here is derived from an EMBL/GenBank/DDBJ whole genome shotgun (WGS) entry which is preliminary data.</text>
</comment>
<proteinExistence type="predicted"/>
<sequence length="254" mass="29900">MDTKVLPKLSIITVSFNSEAFIETTIKSVVSQTYSNIEYILIDGSSTDKTVEIIKRYEDNIFSWVSEQDKSMYDAINKGLSKCTGEYIWILNSDDYLPHIHTVTDIMKIITKQPNKLGFYGNTFISDSKKIKLRRTFQVNRKELLLSKHCSFIPHPALIVSSDSLKNLPKYDIGFKYASDYDYILNLLKIGELKFINLPFSVFRRHPDSITSSGKIDSERLEILHKHLYFRYSKLERYFYFVSRWFWYKIINLF</sequence>
<dbReference type="InterPro" id="IPR001173">
    <property type="entry name" value="Glyco_trans_2-like"/>
</dbReference>
<feature type="domain" description="Glycosyltransferase 2-like" evidence="1">
    <location>
        <begin position="10"/>
        <end position="116"/>
    </location>
</feature>